<dbReference type="PANTHER" id="PTHR14465:SF0">
    <property type="entry name" value="IQ DOMAIN-CONTAINING PROTEIN H"/>
    <property type="match status" value="1"/>
</dbReference>
<name>A0AAP5I5Q9_9CYAN</name>
<dbReference type="AlphaFoldDB" id="A0AAP5I5Q9"/>
<dbReference type="Pfam" id="PF18105">
    <property type="entry name" value="PGM1_C"/>
    <property type="match status" value="1"/>
</dbReference>
<organism evidence="3 4">
    <name type="scientific">Aetokthonos hydrillicola Thurmond2011</name>
    <dbReference type="NCBI Taxonomy" id="2712845"/>
    <lineage>
        <taxon>Bacteria</taxon>
        <taxon>Bacillati</taxon>
        <taxon>Cyanobacteriota</taxon>
        <taxon>Cyanophyceae</taxon>
        <taxon>Nostocales</taxon>
        <taxon>Hapalosiphonaceae</taxon>
        <taxon>Aetokthonos</taxon>
    </lineage>
</organism>
<evidence type="ECO:0000259" key="2">
    <source>
        <dbReference type="PROSITE" id="PS50975"/>
    </source>
</evidence>
<feature type="domain" description="ATP-grasp" evidence="2">
    <location>
        <begin position="169"/>
        <end position="387"/>
    </location>
</feature>
<dbReference type="Pfam" id="PF24923">
    <property type="entry name" value="ATP-grasp_IQCH"/>
    <property type="match status" value="1"/>
</dbReference>
<protein>
    <submittedName>
        <fullName evidence="3">Peptide ligase PGM1-related protein</fullName>
    </submittedName>
</protein>
<proteinExistence type="predicted"/>
<keyword evidence="1" id="KW-0547">Nucleotide-binding</keyword>
<evidence type="ECO:0000313" key="4">
    <source>
        <dbReference type="Proteomes" id="UP000667802"/>
    </source>
</evidence>
<keyword evidence="3" id="KW-0436">Ligase</keyword>
<accession>A0AAP5I5Q9</accession>
<dbReference type="PANTHER" id="PTHR14465">
    <property type="entry name" value="IQ DOMAIN-CONTAINING PROTEIN H"/>
    <property type="match status" value="1"/>
</dbReference>
<dbReference type="InterPro" id="IPR041356">
    <property type="entry name" value="PGM1_C"/>
</dbReference>
<dbReference type="Gene3D" id="3.30.470.20">
    <property type="entry name" value="ATP-grasp fold, B domain"/>
    <property type="match status" value="1"/>
</dbReference>
<sequence length="478" mass="53678">MNLVTENKDITSAIVTKIVLYSINYSEGFLREMPFATYFVERSLCHLEILRDQSKRLILITPQLVDPYILHYHFREVYQMNDEQECSARKRLVLLSPKLKSSESLIDLVLEDAEILKYLEKEKKQVDYIEIINFSPCEKVELLGQKLGCTVQEYPNLLSRHWGSKLGGKDIFLKCDVPTPRGTSNILKNLGELKNVVLQLANANPPVRYVMVKLNEGGWSAGLGNVVIDCEKLIHTNELSESIYSILQSWKDFEGEIFKGGAMAEEYVPGATCSPSVQGYIDNDGQVKLLSSHEQILEQGKYLGCIFPAQPKYLTKIYAATEKIGRSLSASGVRGTFGIDFLGFENGEVLAVEVNVRKLGTSHVLSYVEAIIGNKVDPDGLLRDKNGSPIHYVQSRLYEPALLTYLNPQTAVETLKKKNLLYEHTKQTGAVLHTLGALEACGFVEITTIEHSREKAFERNKDAQKVLLDKALEIRSSI</sequence>
<evidence type="ECO:0000313" key="3">
    <source>
        <dbReference type="EMBL" id="MDR9895229.1"/>
    </source>
</evidence>
<keyword evidence="1" id="KW-0067">ATP-binding</keyword>
<dbReference type="InterPro" id="IPR038752">
    <property type="entry name" value="IQCH"/>
</dbReference>
<dbReference type="PROSITE" id="PS50975">
    <property type="entry name" value="ATP_GRASP"/>
    <property type="match status" value="1"/>
</dbReference>
<comment type="caution">
    <text evidence="3">The sequence shown here is derived from an EMBL/GenBank/DDBJ whole genome shotgun (WGS) entry which is preliminary data.</text>
</comment>
<dbReference type="Proteomes" id="UP000667802">
    <property type="component" value="Unassembled WGS sequence"/>
</dbReference>
<reference evidence="4" key="1">
    <citation type="journal article" date="2021" name="Science">
        <title>Hunting the eagle killer: A cyanobacterial neurotoxin causes vacuolar myelinopathy.</title>
        <authorList>
            <person name="Breinlinger S."/>
            <person name="Phillips T.J."/>
            <person name="Haram B.N."/>
            <person name="Mares J."/>
            <person name="Martinez Yerena J.A."/>
            <person name="Hrouzek P."/>
            <person name="Sobotka R."/>
            <person name="Henderson W.M."/>
            <person name="Schmieder P."/>
            <person name="Williams S.M."/>
            <person name="Lauderdale J.D."/>
            <person name="Wilde H.D."/>
            <person name="Gerrin W."/>
            <person name="Kust A."/>
            <person name="Washington J.W."/>
            <person name="Wagner C."/>
            <person name="Geier B."/>
            <person name="Liebeke M."/>
            <person name="Enke H."/>
            <person name="Niedermeyer T.H.J."/>
            <person name="Wilde S.B."/>
        </authorList>
    </citation>
    <scope>NUCLEOTIDE SEQUENCE [LARGE SCALE GENOMIC DNA]</scope>
    <source>
        <strain evidence="4">Thurmond2011</strain>
    </source>
</reference>
<dbReference type="GO" id="GO:0046872">
    <property type="term" value="F:metal ion binding"/>
    <property type="evidence" value="ECO:0007669"/>
    <property type="project" value="InterPro"/>
</dbReference>
<dbReference type="InterPro" id="IPR011761">
    <property type="entry name" value="ATP-grasp"/>
</dbReference>
<gene>
    <name evidence="3" type="ORF">G7B40_011720</name>
</gene>
<dbReference type="RefSeq" id="WP_208340432.1">
    <property type="nucleotide sequence ID" value="NZ_CAWQFN010000657.1"/>
</dbReference>
<dbReference type="InterPro" id="IPR056855">
    <property type="entry name" value="ATP-grasp_IQCH"/>
</dbReference>
<evidence type="ECO:0000256" key="1">
    <source>
        <dbReference type="PROSITE-ProRule" id="PRU00409"/>
    </source>
</evidence>
<keyword evidence="4" id="KW-1185">Reference proteome</keyword>
<dbReference type="SUPFAM" id="SSF56059">
    <property type="entry name" value="Glutathione synthetase ATP-binding domain-like"/>
    <property type="match status" value="1"/>
</dbReference>
<dbReference type="GO" id="GO:0005524">
    <property type="term" value="F:ATP binding"/>
    <property type="evidence" value="ECO:0007669"/>
    <property type="project" value="UniProtKB-UniRule"/>
</dbReference>
<dbReference type="GO" id="GO:0016874">
    <property type="term" value="F:ligase activity"/>
    <property type="evidence" value="ECO:0007669"/>
    <property type="project" value="UniProtKB-KW"/>
</dbReference>
<dbReference type="EMBL" id="JAALHA020000004">
    <property type="protein sequence ID" value="MDR9895229.1"/>
    <property type="molecule type" value="Genomic_DNA"/>
</dbReference>